<keyword evidence="6" id="KW-0963">Cytoplasm</keyword>
<evidence type="ECO:0000256" key="6">
    <source>
        <dbReference type="ARBA" id="ARBA00022490"/>
    </source>
</evidence>
<comment type="subcellular location">
    <subcellularLocation>
        <location evidence="3">Cytoplasm</location>
    </subcellularLocation>
    <subcellularLocation>
        <location evidence="2">Nucleus</location>
    </subcellularLocation>
</comment>
<evidence type="ECO:0000313" key="10">
    <source>
        <dbReference type="EMBL" id="KAK3942173.1"/>
    </source>
</evidence>
<comment type="similarity">
    <text evidence="4">Belongs to the RTC4 family.</text>
</comment>
<dbReference type="Proteomes" id="UP001303473">
    <property type="component" value="Unassembled WGS sequence"/>
</dbReference>
<name>A0AAN6NDF1_9PEZI</name>
<dbReference type="SMART" id="SM01312">
    <property type="entry name" value="RTC4"/>
    <property type="match status" value="1"/>
</dbReference>
<evidence type="ECO:0000259" key="9">
    <source>
        <dbReference type="SMART" id="SM01312"/>
    </source>
</evidence>
<dbReference type="Pfam" id="PF14474">
    <property type="entry name" value="RTC4"/>
    <property type="match status" value="1"/>
</dbReference>
<keyword evidence="7" id="KW-0539">Nucleus</keyword>
<sequence length="568" mass="63463">MTWNSRRVGLSTRARVEPLLSSFPRKEGKLKDVPVDAPPLSSDEYSSDDGLPERGHIQPTKFGKSNRQSNASDARNTRKSSSRVSIPAEDKTTQTSTPRDSVRSISPSSQNRKRTLEDNDDAQHSQPPKKPRKEAPKDEVMGRQFADDLFSGARRTSSVAKVRTYGKLPQNNIKPLPASSKGTKASPAGKRPLRIPRSVPRSPSRRKEELQHDQSPPTRLKAPKISPSAESVSPGRRRSLRVPQGSTGQRAELISPRRKLRGLREDREMSPANAAPRRKAMKKGRDGVKLTATEITPEQSQRPTLKIPEAYSPTFDMDLEEEPSQISALSRSLSPLTEIGSPSFEGAVCPVCNEAVDKDLFEDFKDKHPRMTFDQRQEFCHVHKKDSARQTWRDRGYPDIDWHGLESRIKKQHGFVRSLLEGGKSHYGDKFSEKVKTGKERTLLKSRDNLTPGYYGVRGLRAMSEILIREFASLLRERALKDRLVSARGHTAYVQFVLVPELTVQLIMEDMDVGEQEARSILEESKSVGELLNDEVADVVVNIHDDDDSSSTLTSLSGAEPVDLDGVL</sequence>
<feature type="compositionally biased region" description="Polar residues" evidence="8">
    <location>
        <begin position="63"/>
        <end position="74"/>
    </location>
</feature>
<dbReference type="PANTHER" id="PTHR41391:SF1">
    <property type="entry name" value="RESTRICTION OF TELOMERE CAPPING PROTEIN 4"/>
    <property type="match status" value="1"/>
</dbReference>
<organism evidence="10 11">
    <name type="scientific">Diplogelasinospora grovesii</name>
    <dbReference type="NCBI Taxonomy" id="303347"/>
    <lineage>
        <taxon>Eukaryota</taxon>
        <taxon>Fungi</taxon>
        <taxon>Dikarya</taxon>
        <taxon>Ascomycota</taxon>
        <taxon>Pezizomycotina</taxon>
        <taxon>Sordariomycetes</taxon>
        <taxon>Sordariomycetidae</taxon>
        <taxon>Sordariales</taxon>
        <taxon>Diplogelasinosporaceae</taxon>
        <taxon>Diplogelasinospora</taxon>
    </lineage>
</organism>
<evidence type="ECO:0000256" key="7">
    <source>
        <dbReference type="ARBA" id="ARBA00023242"/>
    </source>
</evidence>
<dbReference type="InterPro" id="IPR028094">
    <property type="entry name" value="RTC4_C"/>
</dbReference>
<evidence type="ECO:0000256" key="5">
    <source>
        <dbReference type="ARBA" id="ARBA00015162"/>
    </source>
</evidence>
<evidence type="ECO:0000256" key="1">
    <source>
        <dbReference type="ARBA" id="ARBA00002738"/>
    </source>
</evidence>
<dbReference type="EMBL" id="MU853776">
    <property type="protein sequence ID" value="KAK3942173.1"/>
    <property type="molecule type" value="Genomic_DNA"/>
</dbReference>
<protein>
    <recommendedName>
        <fullName evidence="5">Restriction of telomere capping protein 4</fullName>
    </recommendedName>
</protein>
<dbReference type="GO" id="GO:0005737">
    <property type="term" value="C:cytoplasm"/>
    <property type="evidence" value="ECO:0007669"/>
    <property type="project" value="UniProtKB-SubCell"/>
</dbReference>
<evidence type="ECO:0000256" key="2">
    <source>
        <dbReference type="ARBA" id="ARBA00004123"/>
    </source>
</evidence>
<dbReference type="InterPro" id="IPR039024">
    <property type="entry name" value="RTC4"/>
</dbReference>
<comment type="caution">
    <text evidence="10">The sequence shown here is derived from an EMBL/GenBank/DDBJ whole genome shotgun (WGS) entry which is preliminary data.</text>
</comment>
<comment type="function">
    <text evidence="1">May be involved in a process influencing telomere capping.</text>
</comment>
<feature type="domain" description="Restriction of telomere capping protein 4 C-terminal" evidence="9">
    <location>
        <begin position="419"/>
        <end position="535"/>
    </location>
</feature>
<feature type="region of interest" description="Disordered" evidence="8">
    <location>
        <begin position="1"/>
        <end position="286"/>
    </location>
</feature>
<feature type="compositionally biased region" description="Polar residues" evidence="8">
    <location>
        <begin position="93"/>
        <end position="110"/>
    </location>
</feature>
<keyword evidence="11" id="KW-1185">Reference proteome</keyword>
<evidence type="ECO:0000313" key="11">
    <source>
        <dbReference type="Proteomes" id="UP001303473"/>
    </source>
</evidence>
<dbReference type="GO" id="GO:0005634">
    <property type="term" value="C:nucleus"/>
    <property type="evidence" value="ECO:0007669"/>
    <property type="project" value="UniProtKB-SubCell"/>
</dbReference>
<evidence type="ECO:0000256" key="3">
    <source>
        <dbReference type="ARBA" id="ARBA00004496"/>
    </source>
</evidence>
<reference evidence="11" key="1">
    <citation type="journal article" date="2023" name="Mol. Phylogenet. Evol.">
        <title>Genome-scale phylogeny and comparative genomics of the fungal order Sordariales.</title>
        <authorList>
            <person name="Hensen N."/>
            <person name="Bonometti L."/>
            <person name="Westerberg I."/>
            <person name="Brannstrom I.O."/>
            <person name="Guillou S."/>
            <person name="Cros-Aarteil S."/>
            <person name="Calhoun S."/>
            <person name="Haridas S."/>
            <person name="Kuo A."/>
            <person name="Mondo S."/>
            <person name="Pangilinan J."/>
            <person name="Riley R."/>
            <person name="LaButti K."/>
            <person name="Andreopoulos B."/>
            <person name="Lipzen A."/>
            <person name="Chen C."/>
            <person name="Yan M."/>
            <person name="Daum C."/>
            <person name="Ng V."/>
            <person name="Clum A."/>
            <person name="Steindorff A."/>
            <person name="Ohm R.A."/>
            <person name="Martin F."/>
            <person name="Silar P."/>
            <person name="Natvig D.O."/>
            <person name="Lalanne C."/>
            <person name="Gautier V."/>
            <person name="Ament-Velasquez S.L."/>
            <person name="Kruys A."/>
            <person name="Hutchinson M.I."/>
            <person name="Powell A.J."/>
            <person name="Barry K."/>
            <person name="Miller A.N."/>
            <person name="Grigoriev I.V."/>
            <person name="Debuchy R."/>
            <person name="Gladieux P."/>
            <person name="Hiltunen Thoren M."/>
            <person name="Johannesson H."/>
        </authorList>
    </citation>
    <scope>NUCLEOTIDE SEQUENCE [LARGE SCALE GENOMIC DNA]</scope>
    <source>
        <strain evidence="11">CBS 340.73</strain>
    </source>
</reference>
<gene>
    <name evidence="10" type="ORF">QBC46DRAFT_380809</name>
</gene>
<feature type="compositionally biased region" description="Basic and acidic residues" evidence="8">
    <location>
        <begin position="114"/>
        <end position="123"/>
    </location>
</feature>
<evidence type="ECO:0000256" key="4">
    <source>
        <dbReference type="ARBA" id="ARBA00009461"/>
    </source>
</evidence>
<evidence type="ECO:0000256" key="8">
    <source>
        <dbReference type="SAM" id="MobiDB-lite"/>
    </source>
</evidence>
<proteinExistence type="inferred from homology"/>
<dbReference type="AlphaFoldDB" id="A0AAN6NDF1"/>
<dbReference type="PANTHER" id="PTHR41391">
    <property type="entry name" value="RESTRICTION OF TELOMERE CAPPING PROTEIN 4"/>
    <property type="match status" value="1"/>
</dbReference>
<accession>A0AAN6NDF1</accession>
<feature type="compositionally biased region" description="Basic and acidic residues" evidence="8">
    <location>
        <begin position="24"/>
        <end position="34"/>
    </location>
</feature>